<dbReference type="EMBL" id="FNAT01000005">
    <property type="protein sequence ID" value="SDE90481.1"/>
    <property type="molecule type" value="Genomic_DNA"/>
</dbReference>
<name>A0A1G7GQW9_9RHOB</name>
<gene>
    <name evidence="1" type="ORF">SAMN04488567_2885</name>
</gene>
<keyword evidence="2" id="KW-1185">Reference proteome</keyword>
<organism evidence="1 2">
    <name type="scientific">Limimaricola pyoseonensis</name>
    <dbReference type="NCBI Taxonomy" id="521013"/>
    <lineage>
        <taxon>Bacteria</taxon>
        <taxon>Pseudomonadati</taxon>
        <taxon>Pseudomonadota</taxon>
        <taxon>Alphaproteobacteria</taxon>
        <taxon>Rhodobacterales</taxon>
        <taxon>Paracoccaceae</taxon>
        <taxon>Limimaricola</taxon>
    </lineage>
</organism>
<reference evidence="2" key="1">
    <citation type="submission" date="2016-10" db="EMBL/GenBank/DDBJ databases">
        <authorList>
            <person name="Varghese N."/>
            <person name="Submissions S."/>
        </authorList>
    </citation>
    <scope>NUCLEOTIDE SEQUENCE [LARGE SCALE GENOMIC DNA]</scope>
    <source>
        <strain evidence="2">DSM 21424</strain>
    </source>
</reference>
<evidence type="ECO:0000313" key="1">
    <source>
        <dbReference type="EMBL" id="SDE90481.1"/>
    </source>
</evidence>
<accession>A0A1G7GQW9</accession>
<dbReference type="OrthoDB" id="7852579at2"/>
<evidence type="ECO:0000313" key="2">
    <source>
        <dbReference type="Proteomes" id="UP000198922"/>
    </source>
</evidence>
<dbReference type="STRING" id="521013.SAMN04488567_2885"/>
<dbReference type="RefSeq" id="WP_090113147.1">
    <property type="nucleotide sequence ID" value="NZ_FNAT01000005.1"/>
</dbReference>
<dbReference type="Proteomes" id="UP000198922">
    <property type="component" value="Unassembled WGS sequence"/>
</dbReference>
<evidence type="ECO:0008006" key="3">
    <source>
        <dbReference type="Google" id="ProtNLM"/>
    </source>
</evidence>
<sequence>MTMLRATELATRLSVSKGRVSQYVAEGKLDGCYQGEGRARRFDLGKCAEALGRRLDHGQLMGNGAGTRRALGSIESDAGKVGQEAGPSEARQLRDNDPDRYELARTLKAEEEARRLRRQNLEAEGTFVLAAEARRQAARQIGQEIAEIETMLRDGARRVADVTGTDYKQVRQLLMETWRAHRGSRSDALARQARVAPLSGVESEADV</sequence>
<protein>
    <recommendedName>
        <fullName evidence="3">Helix-turn-helix domain-containing protein</fullName>
    </recommendedName>
</protein>
<proteinExistence type="predicted"/>
<dbReference type="AlphaFoldDB" id="A0A1G7GQW9"/>